<dbReference type="GO" id="GO:0051604">
    <property type="term" value="P:protein maturation"/>
    <property type="evidence" value="ECO:0007669"/>
    <property type="project" value="TreeGrafter"/>
</dbReference>
<sequence>MRKRYLIKIEGIVQGVGFRPFVYNNAKKFQLKGYVKNKGGMVEIDLEGNKGNVKRFLLELIKKPPIMSKIENLKCKCLKPINYKDFTIKESSNEKNAVKFISSDIALCENCIKELNLVTDKRYKYAFINCTDCGPRYSIIKSLPYDRENTTMQKFTMCNSCKEEYNIPNNRRFHAEPNCCNLCGPSLMLLNNKKQVICTNKETDYINSTSNNANYNKNEIYNGYENLFNSNYKKNPIYTAVELIKKGYIIAVKGIGGFHLICNGKDKKAIENLRIRKKRPHKPLAIMCKDLKTIKELCYVSKLEEQILNGNKKPILILKKKIVNILPDNIAPLNKYLGVMLPYSPLHYLLFKEGLDIIIATSGNISGRSMEYKNCEAIENLKTIADYFLIHNRDIHNAVDDSVVKVINNKESLIRIGRGYAPYTLKVGTKNELLAKGAEEKNTFCLSQNGYIYMSQYIGDLKNIDCYNRHLNTIEHLKSLLDINPKIVTEDLHPNFNTNYENKSYDKTIKVQHHHAHMVSCMVEHSLFDRTIAVVFDGTGFGKDNSIWGGEFLVGDRTYFERAGHLKKVKIQGGDKSIKEPWRCALSYLCSINYEKTSIIKNIEEEKIKMVKMALYNNLNCYISSSMGRFFDAVASLIGIRNIISYDGQAPIELENIIDQPVSLLYDYSINKIDNVFQIDYKDILLGIIKDLEENKDLSTISSKFHNTVIDFTCNLVCKIKRSYEMQYKLENVVLSGGVFQNNYLLEGLYKKLKDNGFKVFFNEKVPINDEGISLGQLAISDSIIEREKKMCIAIPGKIVSIDGDYAITNTMGVESEVNVKLIEKPSINDYVLIHAGCAIEKIDYEYFSYLEHTIKEALRSN</sequence>
<evidence type="ECO:0000256" key="9">
    <source>
        <dbReference type="ARBA" id="ARBA00022771"/>
    </source>
</evidence>
<dbReference type="GO" id="GO:0016874">
    <property type="term" value="F:ligase activity"/>
    <property type="evidence" value="ECO:0007669"/>
    <property type="project" value="UniProtKB-KW"/>
</dbReference>
<dbReference type="SUPFAM" id="SSF159127">
    <property type="entry name" value="HupF/HypC-like"/>
    <property type="match status" value="1"/>
</dbReference>
<feature type="active site" evidence="13">
    <location>
        <position position="37"/>
    </location>
</feature>
<evidence type="ECO:0000256" key="3">
    <source>
        <dbReference type="ARBA" id="ARBA00006018"/>
    </source>
</evidence>
<comment type="similarity">
    <text evidence="3">Belongs to the HupF/HypC family.</text>
</comment>
<dbReference type="InterPro" id="IPR017945">
    <property type="entry name" value="DHBP_synth_RibB-like_a/b_dom"/>
</dbReference>
<keyword evidence="13" id="KW-0378">Hydrolase</keyword>
<dbReference type="PRINTS" id="PR00445">
    <property type="entry name" value="HUPFHYPC"/>
</dbReference>
<dbReference type="SUPFAM" id="SSF54975">
    <property type="entry name" value="Acylphosphatase/BLUF domain-like"/>
    <property type="match status" value="1"/>
</dbReference>
<evidence type="ECO:0000259" key="15">
    <source>
        <dbReference type="PROSITE" id="PS51163"/>
    </source>
</evidence>
<reference evidence="16 17" key="1">
    <citation type="journal article" date="2015" name="PLoS ONE">
        <title>A universal mariner transposon system for forward genetic studies in the genus clostridium.</title>
        <authorList>
            <person name="Zhang Y."/>
            <person name="Grosse-Honebrink A."/>
            <person name="Minton N.P."/>
        </authorList>
    </citation>
    <scope>NUCLEOTIDE SEQUENCE [LARGE SCALE GENOMIC DNA]</scope>
    <source>
        <strain evidence="16 17">NCIMB 10696</strain>
    </source>
</reference>
<comment type="pathway">
    <text evidence="1">Protein modification; [NiFe] hydrogenase maturation.</text>
</comment>
<dbReference type="EMBL" id="CP009225">
    <property type="protein sequence ID" value="AKC62546.1"/>
    <property type="molecule type" value="Genomic_DNA"/>
</dbReference>
<dbReference type="GO" id="GO:0016743">
    <property type="term" value="F:carboxyl- or carbamoyltransferase activity"/>
    <property type="evidence" value="ECO:0007669"/>
    <property type="project" value="InterPro"/>
</dbReference>
<evidence type="ECO:0000256" key="5">
    <source>
        <dbReference type="ARBA" id="ARBA00012150"/>
    </source>
</evidence>
<dbReference type="GO" id="GO:0008270">
    <property type="term" value="F:zinc ion binding"/>
    <property type="evidence" value="ECO:0007669"/>
    <property type="project" value="UniProtKB-KW"/>
</dbReference>
<dbReference type="PROSITE" id="PS00150">
    <property type="entry name" value="ACYLPHOSPHATASE_1"/>
    <property type="match status" value="1"/>
</dbReference>
<evidence type="ECO:0000256" key="6">
    <source>
        <dbReference type="ARBA" id="ARBA00015991"/>
    </source>
</evidence>
<dbReference type="InterPro" id="IPR043129">
    <property type="entry name" value="ATPase_NBD"/>
</dbReference>
<comment type="similarity">
    <text evidence="2">Belongs to the acylphosphatase family.</text>
</comment>
<proteinExistence type="inferred from homology"/>
<comment type="catalytic activity">
    <reaction evidence="11 13">
        <text>an acyl phosphate + H2O = a carboxylate + phosphate + H(+)</text>
        <dbReference type="Rhea" id="RHEA:14965"/>
        <dbReference type="ChEBI" id="CHEBI:15377"/>
        <dbReference type="ChEBI" id="CHEBI:15378"/>
        <dbReference type="ChEBI" id="CHEBI:29067"/>
        <dbReference type="ChEBI" id="CHEBI:43474"/>
        <dbReference type="ChEBI" id="CHEBI:59918"/>
        <dbReference type="EC" id="3.6.1.7"/>
    </reaction>
</comment>
<dbReference type="NCBIfam" id="TIGR00074">
    <property type="entry name" value="hypC_hupF"/>
    <property type="match status" value="1"/>
</dbReference>
<dbReference type="RefSeq" id="WP_167336336.1">
    <property type="nucleotide sequence ID" value="NZ_CP011663.1"/>
</dbReference>
<evidence type="ECO:0000256" key="1">
    <source>
        <dbReference type="ARBA" id="ARBA00004711"/>
    </source>
</evidence>
<dbReference type="InterPro" id="IPR051060">
    <property type="entry name" value="Carbamoyltrans_HypF-like"/>
</dbReference>
<dbReference type="Pfam" id="PF01455">
    <property type="entry name" value="HupF_HypC"/>
    <property type="match status" value="1"/>
</dbReference>
<dbReference type="AlphaFoldDB" id="A0A7U4JNS5"/>
<dbReference type="Pfam" id="PF07503">
    <property type="entry name" value="zf-HYPF"/>
    <property type="match status" value="2"/>
</dbReference>
<dbReference type="InterPro" id="IPR041440">
    <property type="entry name" value="HypF_C"/>
</dbReference>
<accession>A0A7U4JNS5</accession>
<evidence type="ECO:0000259" key="14">
    <source>
        <dbReference type="PROSITE" id="PS51160"/>
    </source>
</evidence>
<dbReference type="InterPro" id="IPR001109">
    <property type="entry name" value="Hydrogenase_HupF/HypC"/>
</dbReference>
<keyword evidence="9" id="KW-0863">Zinc-finger</keyword>
<protein>
    <recommendedName>
        <fullName evidence="6 13">acylphosphatase</fullName>
        <ecNumber evidence="5 13">3.6.1.7</ecNumber>
    </recommendedName>
</protein>
<dbReference type="NCBIfam" id="TIGR00143">
    <property type="entry name" value="hypF"/>
    <property type="match status" value="1"/>
</dbReference>
<dbReference type="Pfam" id="PF22521">
    <property type="entry name" value="HypF_C_2"/>
    <property type="match status" value="1"/>
</dbReference>
<evidence type="ECO:0000256" key="13">
    <source>
        <dbReference type="PROSITE-ProRule" id="PRU00520"/>
    </source>
</evidence>
<dbReference type="GO" id="GO:0003998">
    <property type="term" value="F:acylphosphatase activity"/>
    <property type="evidence" value="ECO:0007669"/>
    <property type="project" value="UniProtKB-EC"/>
</dbReference>
<dbReference type="InterPro" id="IPR006070">
    <property type="entry name" value="Sua5-like_dom"/>
</dbReference>
<keyword evidence="16" id="KW-0808">Transferase</keyword>
<dbReference type="Gene3D" id="3.30.420.40">
    <property type="match status" value="1"/>
</dbReference>
<comment type="catalytic activity">
    <reaction evidence="12">
        <text>C-terminal L-cysteinyl-[HypE protein] + carbamoyl phosphate + ATP + H2O = C-terminal S-carboxamide-L-cysteinyl-[HypE protein] + AMP + phosphate + diphosphate + H(+)</text>
        <dbReference type="Rhea" id="RHEA:55636"/>
        <dbReference type="Rhea" id="RHEA-COMP:14247"/>
        <dbReference type="Rhea" id="RHEA-COMP:14392"/>
        <dbReference type="ChEBI" id="CHEBI:15377"/>
        <dbReference type="ChEBI" id="CHEBI:15378"/>
        <dbReference type="ChEBI" id="CHEBI:30616"/>
        <dbReference type="ChEBI" id="CHEBI:33019"/>
        <dbReference type="ChEBI" id="CHEBI:43474"/>
        <dbReference type="ChEBI" id="CHEBI:58228"/>
        <dbReference type="ChEBI" id="CHEBI:76913"/>
        <dbReference type="ChEBI" id="CHEBI:139126"/>
        <dbReference type="ChEBI" id="CHEBI:456215"/>
    </reaction>
</comment>
<dbReference type="PROSITE" id="PS51163">
    <property type="entry name" value="YRDC"/>
    <property type="match status" value="1"/>
</dbReference>
<name>A0A7U4JNS5_CLOSG</name>
<dbReference type="Gene3D" id="3.90.870.50">
    <property type="match status" value="1"/>
</dbReference>
<dbReference type="Pfam" id="PF17788">
    <property type="entry name" value="HypF_C"/>
    <property type="match status" value="1"/>
</dbReference>
<evidence type="ECO:0000256" key="4">
    <source>
        <dbReference type="ARBA" id="ARBA00008097"/>
    </source>
</evidence>
<evidence type="ECO:0000256" key="11">
    <source>
        <dbReference type="ARBA" id="ARBA00047645"/>
    </source>
</evidence>
<evidence type="ECO:0000313" key="16">
    <source>
        <dbReference type="EMBL" id="AKC62546.1"/>
    </source>
</evidence>
<dbReference type="InterPro" id="IPR036046">
    <property type="entry name" value="Acylphosphatase-like_dom_sf"/>
</dbReference>
<dbReference type="Pfam" id="PF00708">
    <property type="entry name" value="Acylphosphatase"/>
    <property type="match status" value="1"/>
</dbReference>
<dbReference type="Proteomes" id="UP000033052">
    <property type="component" value="Chromosome"/>
</dbReference>
<dbReference type="PANTHER" id="PTHR42959:SF1">
    <property type="entry name" value="CARBAMOYLTRANSFERASE HYPF"/>
    <property type="match status" value="1"/>
</dbReference>
<dbReference type="InterPro" id="IPR017968">
    <property type="entry name" value="Acylphosphatase_CS"/>
</dbReference>
<comment type="similarity">
    <text evidence="4">Belongs to the carbamoyltransferase HypF family.</text>
</comment>
<feature type="domain" description="YrdC-like" evidence="15">
    <location>
        <begin position="234"/>
        <end position="419"/>
    </location>
</feature>
<keyword evidence="7" id="KW-0436">Ligase</keyword>
<dbReference type="KEGG" id="cld:CLSPO_c18260"/>
<feature type="domain" description="Acylphosphatase-like" evidence="14">
    <location>
        <begin position="4"/>
        <end position="90"/>
    </location>
</feature>
<dbReference type="FunFam" id="3.30.420.40:FF:000124">
    <property type="entry name" value="Carbamoyltransferase HypF"/>
    <property type="match status" value="1"/>
</dbReference>
<dbReference type="Gene3D" id="3.30.420.360">
    <property type="match status" value="1"/>
</dbReference>
<dbReference type="Pfam" id="PF01300">
    <property type="entry name" value="Sua5_yciO_yrdC"/>
    <property type="match status" value="1"/>
</dbReference>
<dbReference type="InterPro" id="IPR004421">
    <property type="entry name" value="Carbamoyltransferase_HypF"/>
</dbReference>
<keyword evidence="8" id="KW-0479">Metal-binding</keyword>
<dbReference type="Gene3D" id="2.30.30.140">
    <property type="match status" value="1"/>
</dbReference>
<evidence type="ECO:0000256" key="8">
    <source>
        <dbReference type="ARBA" id="ARBA00022723"/>
    </source>
</evidence>
<evidence type="ECO:0000256" key="10">
    <source>
        <dbReference type="ARBA" id="ARBA00022833"/>
    </source>
</evidence>
<gene>
    <name evidence="16" type="primary">hypF</name>
    <name evidence="16" type="ORF">CLSPO_c18260</name>
</gene>
<dbReference type="InterPro" id="IPR001792">
    <property type="entry name" value="Acylphosphatase-like_dom"/>
</dbReference>
<evidence type="ECO:0000256" key="12">
    <source>
        <dbReference type="ARBA" id="ARBA00048220"/>
    </source>
</evidence>
<dbReference type="SUPFAM" id="SSF53067">
    <property type="entry name" value="Actin-like ATPase domain"/>
    <property type="match status" value="1"/>
</dbReference>
<dbReference type="UniPathway" id="UPA00335"/>
<dbReference type="EC" id="3.6.1.7" evidence="5 13"/>
<dbReference type="InterPro" id="IPR011125">
    <property type="entry name" value="Znf_HypF"/>
</dbReference>
<evidence type="ECO:0000256" key="2">
    <source>
        <dbReference type="ARBA" id="ARBA00005614"/>
    </source>
</evidence>
<keyword evidence="10" id="KW-0862">Zinc</keyword>
<dbReference type="Gene3D" id="3.30.110.120">
    <property type="match status" value="1"/>
</dbReference>
<feature type="active site" evidence="13">
    <location>
        <position position="19"/>
    </location>
</feature>
<dbReference type="PROSITE" id="PS51160">
    <property type="entry name" value="ACYLPHOSPHATASE_3"/>
    <property type="match status" value="1"/>
</dbReference>
<dbReference type="PIRSF" id="PIRSF006256">
    <property type="entry name" value="CMPcnvr_hdrg_mat"/>
    <property type="match status" value="1"/>
</dbReference>
<dbReference type="PANTHER" id="PTHR42959">
    <property type="entry name" value="CARBAMOYLTRANSFERASE"/>
    <property type="match status" value="1"/>
</dbReference>
<dbReference type="GO" id="GO:0003725">
    <property type="term" value="F:double-stranded RNA binding"/>
    <property type="evidence" value="ECO:0007669"/>
    <property type="project" value="InterPro"/>
</dbReference>
<evidence type="ECO:0000256" key="7">
    <source>
        <dbReference type="ARBA" id="ARBA00022598"/>
    </source>
</evidence>
<dbReference type="InterPro" id="IPR055128">
    <property type="entry name" value="HypF_C_2"/>
</dbReference>
<dbReference type="SUPFAM" id="SSF55821">
    <property type="entry name" value="YrdC/RibB"/>
    <property type="match status" value="1"/>
</dbReference>
<evidence type="ECO:0000313" key="17">
    <source>
        <dbReference type="Proteomes" id="UP000033052"/>
    </source>
</evidence>
<organism evidence="16 17">
    <name type="scientific">Clostridium sporogenes</name>
    <dbReference type="NCBI Taxonomy" id="1509"/>
    <lineage>
        <taxon>Bacteria</taxon>
        <taxon>Bacillati</taxon>
        <taxon>Bacillota</taxon>
        <taxon>Clostridia</taxon>
        <taxon>Eubacteriales</taxon>
        <taxon>Clostridiaceae</taxon>
        <taxon>Clostridium</taxon>
    </lineage>
</organism>